<protein>
    <submittedName>
        <fullName evidence="1">Uncharacterized protein</fullName>
    </submittedName>
</protein>
<organism evidence="1">
    <name type="scientific">Utricularia reniformis</name>
    <dbReference type="NCBI Taxonomy" id="192314"/>
    <lineage>
        <taxon>Eukaryota</taxon>
        <taxon>Viridiplantae</taxon>
        <taxon>Streptophyta</taxon>
        <taxon>Embryophyta</taxon>
        <taxon>Tracheophyta</taxon>
        <taxon>Spermatophyta</taxon>
        <taxon>Magnoliopsida</taxon>
        <taxon>eudicotyledons</taxon>
        <taxon>Gunneridae</taxon>
        <taxon>Pentapetalae</taxon>
        <taxon>asterids</taxon>
        <taxon>lamiids</taxon>
        <taxon>Lamiales</taxon>
        <taxon>Lentibulariaceae</taxon>
        <taxon>Utricularia</taxon>
    </lineage>
</organism>
<reference evidence="1" key="1">
    <citation type="submission" date="2017-03" db="EMBL/GenBank/DDBJ databases">
        <title>The mitochondrial genome of the carnivorous plant Utricularia reniformis (Lentibulariaceae): structure, comparative analysis and evolutionary landmarks.</title>
        <authorList>
            <person name="Silva S.R."/>
            <person name="Alvarenga D.O."/>
            <person name="Michael T.P."/>
            <person name="Miranda V.F.O."/>
            <person name="Varani A.M."/>
        </authorList>
    </citation>
    <scope>NUCLEOTIDE SEQUENCE</scope>
</reference>
<evidence type="ECO:0000313" key="1">
    <source>
        <dbReference type="EMBL" id="ART31921.1"/>
    </source>
</evidence>
<keyword evidence="1" id="KW-0496">Mitochondrion</keyword>
<accession>A0A1Y0B3D8</accession>
<dbReference type="EMBL" id="KY774314">
    <property type="protein sequence ID" value="ART31921.1"/>
    <property type="molecule type" value="Genomic_DNA"/>
</dbReference>
<dbReference type="AlphaFoldDB" id="A0A1Y0B3D8"/>
<name>A0A1Y0B3D8_9LAMI</name>
<proteinExistence type="predicted"/>
<gene>
    <name evidence="1" type="ORF">AEK19_MT1744</name>
</gene>
<geneLocation type="mitochondrion" evidence="1"/>
<sequence>MIGLKEEIKKTVRQLELAFRSLIRRSFIEQVVYEQRVKELSYFFMSEFLLLVLVARVVNEC</sequence>